<organism evidence="1 2">
    <name type="scientific">Paenibacillus arenosi</name>
    <dbReference type="NCBI Taxonomy" id="2774142"/>
    <lineage>
        <taxon>Bacteria</taxon>
        <taxon>Bacillati</taxon>
        <taxon>Bacillota</taxon>
        <taxon>Bacilli</taxon>
        <taxon>Bacillales</taxon>
        <taxon>Paenibacillaceae</taxon>
        <taxon>Paenibacillus</taxon>
    </lineage>
</organism>
<dbReference type="CDD" id="cd00085">
    <property type="entry name" value="HNHc"/>
    <property type="match status" value="1"/>
</dbReference>
<name>A0ABR9AS82_9BACL</name>
<keyword evidence="1" id="KW-0540">Nuclease</keyword>
<evidence type="ECO:0000313" key="2">
    <source>
        <dbReference type="Proteomes" id="UP000634529"/>
    </source>
</evidence>
<dbReference type="RefSeq" id="WP_192023440.1">
    <property type="nucleotide sequence ID" value="NZ_JACYTN010000001.1"/>
</dbReference>
<comment type="caution">
    <text evidence="1">The sequence shown here is derived from an EMBL/GenBank/DDBJ whole genome shotgun (WGS) entry which is preliminary data.</text>
</comment>
<protein>
    <submittedName>
        <fullName evidence="1">HNH endonuclease</fullName>
    </submittedName>
</protein>
<dbReference type="InterPro" id="IPR003615">
    <property type="entry name" value="HNH_nuc"/>
</dbReference>
<keyword evidence="2" id="KW-1185">Reference proteome</keyword>
<dbReference type="Proteomes" id="UP000634529">
    <property type="component" value="Unassembled WGS sequence"/>
</dbReference>
<reference evidence="1 2" key="1">
    <citation type="submission" date="2020-09" db="EMBL/GenBank/DDBJ databases">
        <title>Paenibacillus sp. CAU 1523 isolated from sand of Haeundae Beach.</title>
        <authorList>
            <person name="Kim W."/>
        </authorList>
    </citation>
    <scope>NUCLEOTIDE SEQUENCE [LARGE SCALE GENOMIC DNA]</scope>
    <source>
        <strain evidence="1 2">CAU 1523</strain>
    </source>
</reference>
<dbReference type="GO" id="GO:0004519">
    <property type="term" value="F:endonuclease activity"/>
    <property type="evidence" value="ECO:0007669"/>
    <property type="project" value="UniProtKB-KW"/>
</dbReference>
<gene>
    <name evidence="1" type="ORF">IFO66_01540</name>
</gene>
<evidence type="ECO:0000313" key="1">
    <source>
        <dbReference type="EMBL" id="MBD8496974.1"/>
    </source>
</evidence>
<proteinExistence type="predicted"/>
<dbReference type="EMBL" id="JACYTN010000001">
    <property type="protein sequence ID" value="MBD8496974.1"/>
    <property type="molecule type" value="Genomic_DNA"/>
</dbReference>
<accession>A0ABR9AS82</accession>
<keyword evidence="1" id="KW-0255">Endonuclease</keyword>
<sequence length="286" mass="32499">MDSQSNEMLVKLKVFLVYVKIFVTSSENGTEIVIPLYVTYDEDLQQGFQLTESEYEQRKSSFSPLRTSTIKYDVIVFAHNGTVSYGYRIRSISGSKPKPIAAKITVSSLVSSTTRFGSYSQWGSGDFNLSAINFVPGTGQVKQDNMYNTYYWKFRINSSTTWDSGMVTADEETSDAFLYNKKGVLYPKYSDPQSGIALIEPRADMVPNPRTPSSTYRTNFMKHYNTSFGNPTYFIWDDVQVHHMIPVRFNGSDAISNLIPLWKPGVQPQNGILSHSVLNSWWANYY</sequence>
<keyword evidence="1" id="KW-0378">Hydrolase</keyword>